<dbReference type="PANTHER" id="PTHR11086:SF18">
    <property type="entry name" value="DEOXYCYTIDYLATE DEAMINASE"/>
    <property type="match status" value="1"/>
</dbReference>
<keyword evidence="3" id="KW-0378">Hydrolase</keyword>
<dbReference type="AlphaFoldDB" id="A0A1G8RU13"/>
<dbReference type="InterPro" id="IPR015517">
    <property type="entry name" value="dCMP_deaminase-rel"/>
</dbReference>
<dbReference type="GO" id="GO:0004132">
    <property type="term" value="F:dCMP deaminase activity"/>
    <property type="evidence" value="ECO:0007669"/>
    <property type="project" value="TreeGrafter"/>
</dbReference>
<dbReference type="PROSITE" id="PS51747">
    <property type="entry name" value="CYT_DCMP_DEAMINASES_2"/>
    <property type="match status" value="1"/>
</dbReference>
<name>A0A1G8RU13_9BACI</name>
<dbReference type="GO" id="GO:0005737">
    <property type="term" value="C:cytoplasm"/>
    <property type="evidence" value="ECO:0007669"/>
    <property type="project" value="TreeGrafter"/>
</dbReference>
<dbReference type="RefSeq" id="WP_090399700.1">
    <property type="nucleotide sequence ID" value="NZ_FNEN01000020.1"/>
</dbReference>
<feature type="domain" description="CMP/dCMP-type deaminase" evidence="5">
    <location>
        <begin position="1"/>
        <end position="104"/>
    </location>
</feature>
<dbReference type="InterPro" id="IPR016193">
    <property type="entry name" value="Cytidine_deaminase-like"/>
</dbReference>
<keyword evidence="2" id="KW-0479">Metal-binding</keyword>
<dbReference type="PROSITE" id="PS00903">
    <property type="entry name" value="CYT_DCMP_DEAMINASES_1"/>
    <property type="match status" value="1"/>
</dbReference>
<sequence length="123" mass="13962">MDKCAKLQVRAVIVKDGDIIAEGRNSPLRECDNVTCHVDNHCVNSIHAEQLALIKAGRRSEGATMFTNFEPCSNCRKMIISAGIKTVIYHNEKYDELNHRFKGDVEWIHDPLLEGKDNEILRV</sequence>
<dbReference type="GO" id="GO:0008270">
    <property type="term" value="F:zinc ion binding"/>
    <property type="evidence" value="ECO:0007669"/>
    <property type="project" value="InterPro"/>
</dbReference>
<protein>
    <submittedName>
        <fullName evidence="6">Cytidine and deoxycytidylate deaminase zinc-binding region</fullName>
    </submittedName>
</protein>
<dbReference type="SUPFAM" id="SSF53927">
    <property type="entry name" value="Cytidine deaminase-like"/>
    <property type="match status" value="1"/>
</dbReference>
<reference evidence="6 7" key="1">
    <citation type="submission" date="2016-10" db="EMBL/GenBank/DDBJ databases">
        <authorList>
            <person name="de Groot N.N."/>
        </authorList>
    </citation>
    <scope>NUCLEOTIDE SEQUENCE [LARGE SCALE GENOMIC DNA]</scope>
    <source>
        <strain evidence="6 7">DSM 21771</strain>
    </source>
</reference>
<dbReference type="InterPro" id="IPR016192">
    <property type="entry name" value="APOBEC/CMP_deaminase_Zn-bd"/>
</dbReference>
<dbReference type="OrthoDB" id="9788517at2"/>
<evidence type="ECO:0000256" key="4">
    <source>
        <dbReference type="ARBA" id="ARBA00022833"/>
    </source>
</evidence>
<keyword evidence="4" id="KW-0862">Zinc</keyword>
<evidence type="ECO:0000256" key="1">
    <source>
        <dbReference type="ARBA" id="ARBA00006576"/>
    </source>
</evidence>
<proteinExistence type="inferred from homology"/>
<gene>
    <name evidence="6" type="ORF">SAMN04488123_12046</name>
</gene>
<dbReference type="PANTHER" id="PTHR11086">
    <property type="entry name" value="DEOXYCYTIDYLATE DEAMINASE-RELATED"/>
    <property type="match status" value="1"/>
</dbReference>
<dbReference type="InterPro" id="IPR002125">
    <property type="entry name" value="CMP_dCMP_dom"/>
</dbReference>
<organism evidence="6 7">
    <name type="scientific">Natribacillus halophilus</name>
    <dbReference type="NCBI Taxonomy" id="549003"/>
    <lineage>
        <taxon>Bacteria</taxon>
        <taxon>Bacillati</taxon>
        <taxon>Bacillota</taxon>
        <taxon>Bacilli</taxon>
        <taxon>Bacillales</taxon>
        <taxon>Bacillaceae</taxon>
        <taxon>Natribacillus</taxon>
    </lineage>
</organism>
<evidence type="ECO:0000313" key="6">
    <source>
        <dbReference type="EMBL" id="SDJ20446.1"/>
    </source>
</evidence>
<accession>A0A1G8RU13</accession>
<dbReference type="Proteomes" id="UP000198853">
    <property type="component" value="Unassembled WGS sequence"/>
</dbReference>
<dbReference type="EMBL" id="FNEN01000020">
    <property type="protein sequence ID" value="SDJ20446.1"/>
    <property type="molecule type" value="Genomic_DNA"/>
</dbReference>
<evidence type="ECO:0000313" key="7">
    <source>
        <dbReference type="Proteomes" id="UP000198853"/>
    </source>
</evidence>
<dbReference type="Gene3D" id="3.40.140.10">
    <property type="entry name" value="Cytidine Deaminase, domain 2"/>
    <property type="match status" value="1"/>
</dbReference>
<comment type="similarity">
    <text evidence="1">Belongs to the cytidine and deoxycytidylate deaminase family.</text>
</comment>
<evidence type="ECO:0000259" key="5">
    <source>
        <dbReference type="PROSITE" id="PS51747"/>
    </source>
</evidence>
<evidence type="ECO:0000256" key="2">
    <source>
        <dbReference type="ARBA" id="ARBA00022723"/>
    </source>
</evidence>
<dbReference type="Pfam" id="PF00383">
    <property type="entry name" value="dCMP_cyt_deam_1"/>
    <property type="match status" value="1"/>
</dbReference>
<keyword evidence="7" id="KW-1185">Reference proteome</keyword>
<evidence type="ECO:0000256" key="3">
    <source>
        <dbReference type="ARBA" id="ARBA00022801"/>
    </source>
</evidence>